<evidence type="ECO:0000256" key="5">
    <source>
        <dbReference type="PROSITE-ProRule" id="PRU00335"/>
    </source>
</evidence>
<dbReference type="SUPFAM" id="SSF46689">
    <property type="entry name" value="Homeodomain-like"/>
    <property type="match status" value="1"/>
</dbReference>
<dbReference type="Gene3D" id="1.10.357.10">
    <property type="entry name" value="Tetracycline Repressor, domain 2"/>
    <property type="match status" value="1"/>
</dbReference>
<reference evidence="7 8" key="1">
    <citation type="submission" date="2019-05" db="EMBL/GenBank/DDBJ databases">
        <title>Streptomyces sp. NEAU-C151, a novel actinomycete isolated from soil.</title>
        <authorList>
            <person name="Han L."/>
            <person name="Jiang H."/>
        </authorList>
    </citation>
    <scope>NUCLEOTIDE SEQUENCE [LARGE SCALE GENOMIC DNA]</scope>
    <source>
        <strain evidence="7 8">NEAU-C151</strain>
    </source>
</reference>
<evidence type="ECO:0000256" key="2">
    <source>
        <dbReference type="ARBA" id="ARBA00023015"/>
    </source>
</evidence>
<feature type="domain" description="HTH tetR-type" evidence="6">
    <location>
        <begin position="7"/>
        <end position="67"/>
    </location>
</feature>
<keyword evidence="2" id="KW-0805">Transcription regulation</keyword>
<dbReference type="EMBL" id="VBZC01000027">
    <property type="protein sequence ID" value="TLS43681.1"/>
    <property type="molecule type" value="Genomic_DNA"/>
</dbReference>
<evidence type="ECO:0000256" key="4">
    <source>
        <dbReference type="ARBA" id="ARBA00023163"/>
    </source>
</evidence>
<gene>
    <name evidence="7" type="ORF">FE633_24160</name>
</gene>
<evidence type="ECO:0000313" key="7">
    <source>
        <dbReference type="EMBL" id="TLS43681.1"/>
    </source>
</evidence>
<dbReference type="Pfam" id="PF00440">
    <property type="entry name" value="TetR_N"/>
    <property type="match status" value="1"/>
</dbReference>
<feature type="DNA-binding region" description="H-T-H motif" evidence="5">
    <location>
        <begin position="30"/>
        <end position="49"/>
    </location>
</feature>
<dbReference type="AlphaFoldDB" id="A0A5R9FK89"/>
<protein>
    <submittedName>
        <fullName evidence="7">TetR/AcrR family transcriptional regulator</fullName>
    </submittedName>
</protein>
<dbReference type="GO" id="GO:0003700">
    <property type="term" value="F:DNA-binding transcription factor activity"/>
    <property type="evidence" value="ECO:0007669"/>
    <property type="project" value="TreeGrafter"/>
</dbReference>
<keyword evidence="1" id="KW-0678">Repressor</keyword>
<dbReference type="SUPFAM" id="SSF48498">
    <property type="entry name" value="Tetracyclin repressor-like, C-terminal domain"/>
    <property type="match status" value="1"/>
</dbReference>
<name>A0A5R9FK89_9ACTN</name>
<keyword evidence="3 5" id="KW-0238">DNA-binding</keyword>
<evidence type="ECO:0000259" key="6">
    <source>
        <dbReference type="PROSITE" id="PS50977"/>
    </source>
</evidence>
<evidence type="ECO:0000313" key="8">
    <source>
        <dbReference type="Proteomes" id="UP000305906"/>
    </source>
</evidence>
<evidence type="ECO:0000256" key="1">
    <source>
        <dbReference type="ARBA" id="ARBA00022491"/>
    </source>
</evidence>
<dbReference type="InterPro" id="IPR036271">
    <property type="entry name" value="Tet_transcr_reg_TetR-rel_C_sf"/>
</dbReference>
<dbReference type="GO" id="GO:0000976">
    <property type="term" value="F:transcription cis-regulatory region binding"/>
    <property type="evidence" value="ECO:0007669"/>
    <property type="project" value="TreeGrafter"/>
</dbReference>
<keyword evidence="4" id="KW-0804">Transcription</keyword>
<dbReference type="PANTHER" id="PTHR30055:SF226">
    <property type="entry name" value="HTH-TYPE TRANSCRIPTIONAL REGULATOR PKSA"/>
    <property type="match status" value="1"/>
</dbReference>
<comment type="caution">
    <text evidence="7">The sequence shown here is derived from an EMBL/GenBank/DDBJ whole genome shotgun (WGS) entry which is preliminary data.</text>
</comment>
<dbReference type="InterPro" id="IPR009057">
    <property type="entry name" value="Homeodomain-like_sf"/>
</dbReference>
<sequence>MTRMPSAERRRQLTEAAIRAMTRDGVSRTTTRSIAAEAGVSLSVFHYCFDSKQALIESVITTITDHYVTVVKEAIQPKATLRETVRAGFQAYWDHVTDNPGEHMLTYELTQYALRQPGFEHLARRQYELYSDTYAELVEQLRHTMKFELRVPVPVLARYLAAMTDGLTLHFLVLGDDTTVAGILDTITDHVAGLVRDEAVPLPPAAVQPTCNVAGGWLSHGRDRMP</sequence>
<dbReference type="PANTHER" id="PTHR30055">
    <property type="entry name" value="HTH-TYPE TRANSCRIPTIONAL REGULATOR RUTR"/>
    <property type="match status" value="1"/>
</dbReference>
<dbReference type="InterPro" id="IPR001647">
    <property type="entry name" value="HTH_TetR"/>
</dbReference>
<dbReference type="InterPro" id="IPR039538">
    <property type="entry name" value="BetI_C"/>
</dbReference>
<proteinExistence type="predicted"/>
<evidence type="ECO:0000256" key="3">
    <source>
        <dbReference type="ARBA" id="ARBA00023125"/>
    </source>
</evidence>
<dbReference type="Proteomes" id="UP000305906">
    <property type="component" value="Unassembled WGS sequence"/>
</dbReference>
<accession>A0A5R9FK89</accession>
<organism evidence="7 8">
    <name type="scientific">Streptomyces montanus</name>
    <dbReference type="NCBI Taxonomy" id="2580423"/>
    <lineage>
        <taxon>Bacteria</taxon>
        <taxon>Bacillati</taxon>
        <taxon>Actinomycetota</taxon>
        <taxon>Actinomycetes</taxon>
        <taxon>Kitasatosporales</taxon>
        <taxon>Streptomycetaceae</taxon>
        <taxon>Streptomyces</taxon>
    </lineage>
</organism>
<dbReference type="Pfam" id="PF13977">
    <property type="entry name" value="TetR_C_6"/>
    <property type="match status" value="1"/>
</dbReference>
<keyword evidence="8" id="KW-1185">Reference proteome</keyword>
<dbReference type="PROSITE" id="PS50977">
    <property type="entry name" value="HTH_TETR_2"/>
    <property type="match status" value="1"/>
</dbReference>
<dbReference type="InterPro" id="IPR050109">
    <property type="entry name" value="HTH-type_TetR-like_transc_reg"/>
</dbReference>
<dbReference type="RefSeq" id="WP_138047279.1">
    <property type="nucleotide sequence ID" value="NZ_VBZC01000027.1"/>
</dbReference>